<keyword evidence="3 6" id="KW-0812">Transmembrane</keyword>
<feature type="transmembrane region" description="Helical" evidence="6">
    <location>
        <begin position="12"/>
        <end position="33"/>
    </location>
</feature>
<dbReference type="GO" id="GO:0016020">
    <property type="term" value="C:membrane"/>
    <property type="evidence" value="ECO:0007669"/>
    <property type="project" value="UniProtKB-SubCell"/>
</dbReference>
<dbReference type="OrthoDB" id="4332145at2"/>
<evidence type="ECO:0000256" key="5">
    <source>
        <dbReference type="ARBA" id="ARBA00023136"/>
    </source>
</evidence>
<accession>A0A3L7AW88</accession>
<keyword evidence="5 6" id="KW-0472">Membrane</keyword>
<dbReference type="InterPro" id="IPR051790">
    <property type="entry name" value="Cytochrome_c-biogenesis_DsbD"/>
</dbReference>
<feature type="domain" description="Cytochrome C biogenesis protein transmembrane" evidence="7">
    <location>
        <begin position="8"/>
        <end position="180"/>
    </location>
</feature>
<dbReference type="Pfam" id="PF02683">
    <property type="entry name" value="DsbD_TM"/>
    <property type="match status" value="1"/>
</dbReference>
<dbReference type="PANTHER" id="PTHR31272:SF4">
    <property type="entry name" value="CYTOCHROME C-TYPE BIOGENESIS PROTEIN HI_1454-RELATED"/>
    <property type="match status" value="1"/>
</dbReference>
<feature type="transmembrane region" description="Helical" evidence="6">
    <location>
        <begin position="74"/>
        <end position="92"/>
    </location>
</feature>
<evidence type="ECO:0000313" key="8">
    <source>
        <dbReference type="EMBL" id="RLP84823.1"/>
    </source>
</evidence>
<feature type="transmembrane region" description="Helical" evidence="6">
    <location>
        <begin position="245"/>
        <end position="264"/>
    </location>
</feature>
<dbReference type="Proteomes" id="UP000269438">
    <property type="component" value="Unassembled WGS sequence"/>
</dbReference>
<dbReference type="AlphaFoldDB" id="A0A3L7AW88"/>
<evidence type="ECO:0000313" key="9">
    <source>
        <dbReference type="Proteomes" id="UP000269438"/>
    </source>
</evidence>
<evidence type="ECO:0000256" key="4">
    <source>
        <dbReference type="ARBA" id="ARBA00022989"/>
    </source>
</evidence>
<dbReference type="GO" id="GO:0017004">
    <property type="term" value="P:cytochrome complex assembly"/>
    <property type="evidence" value="ECO:0007669"/>
    <property type="project" value="InterPro"/>
</dbReference>
<dbReference type="PANTHER" id="PTHR31272">
    <property type="entry name" value="CYTOCHROME C-TYPE BIOGENESIS PROTEIN HI_1454-RELATED"/>
    <property type="match status" value="1"/>
</dbReference>
<evidence type="ECO:0000256" key="3">
    <source>
        <dbReference type="ARBA" id="ARBA00022692"/>
    </source>
</evidence>
<protein>
    <submittedName>
        <fullName evidence="8">Cytochrome c biogenesis protein CcdA</fullName>
    </submittedName>
</protein>
<feature type="transmembrane region" description="Helical" evidence="6">
    <location>
        <begin position="113"/>
        <end position="139"/>
    </location>
</feature>
<proteinExistence type="inferred from homology"/>
<comment type="caution">
    <text evidence="8">The sequence shown here is derived from an EMBL/GenBank/DDBJ whole genome shotgun (WGS) entry which is preliminary data.</text>
</comment>
<keyword evidence="4 6" id="KW-1133">Transmembrane helix</keyword>
<feature type="transmembrane region" description="Helical" evidence="6">
    <location>
        <begin position="193"/>
        <end position="212"/>
    </location>
</feature>
<sequence length="278" mass="28782">MDIGYTGALLGGILTLFSPCSVMLLPAFFAYAFASPTKLLQRTGVFYLGLLVTLVPLGLLAGALGSLLTENRGILVSVAAGIVIVIGLLQLIGINIPGLNRGAVGEGTSAVSVFILGAVYGVAGVCAGPILGSVLTVAATGANPVYGGIMLAIFALGMALPLGVLALIWTRISAAKKSWLRPRQVRIGRWENSVWMVVSGLLSIGIGVLLLVTEGTASLGGIFTVSTQYRAESWVSETAIKVPNLVFVLVAVGMLAAVAALVFWRSRTRKRETEAVSA</sequence>
<feature type="transmembrane region" description="Helical" evidence="6">
    <location>
        <begin position="145"/>
        <end position="172"/>
    </location>
</feature>
<dbReference type="RefSeq" id="WP_121687293.1">
    <property type="nucleotide sequence ID" value="NZ_RCUY01000001.1"/>
</dbReference>
<evidence type="ECO:0000256" key="1">
    <source>
        <dbReference type="ARBA" id="ARBA00004141"/>
    </source>
</evidence>
<comment type="similarity">
    <text evidence="2">Belongs to the DsbD family.</text>
</comment>
<evidence type="ECO:0000256" key="2">
    <source>
        <dbReference type="ARBA" id="ARBA00006143"/>
    </source>
</evidence>
<organism evidence="8 9">
    <name type="scientific">Mycetocola lacteus</name>
    <dbReference type="NCBI Taxonomy" id="76637"/>
    <lineage>
        <taxon>Bacteria</taxon>
        <taxon>Bacillati</taxon>
        <taxon>Actinomycetota</taxon>
        <taxon>Actinomycetes</taxon>
        <taxon>Micrococcales</taxon>
        <taxon>Microbacteriaceae</taxon>
        <taxon>Mycetocola</taxon>
    </lineage>
</organism>
<evidence type="ECO:0000256" key="6">
    <source>
        <dbReference type="SAM" id="Phobius"/>
    </source>
</evidence>
<gene>
    <name evidence="8" type="ORF">D9V34_02155</name>
</gene>
<keyword evidence="9" id="KW-1185">Reference proteome</keyword>
<name>A0A3L7AW88_9MICO</name>
<feature type="transmembrane region" description="Helical" evidence="6">
    <location>
        <begin position="45"/>
        <end position="68"/>
    </location>
</feature>
<evidence type="ECO:0000259" key="7">
    <source>
        <dbReference type="Pfam" id="PF02683"/>
    </source>
</evidence>
<comment type="subcellular location">
    <subcellularLocation>
        <location evidence="1">Membrane</location>
        <topology evidence="1">Multi-pass membrane protein</topology>
    </subcellularLocation>
</comment>
<dbReference type="InterPro" id="IPR003834">
    <property type="entry name" value="Cyt_c_assmbl_TM_dom"/>
</dbReference>
<reference evidence="8 9" key="1">
    <citation type="submission" date="2018-10" db="EMBL/GenBank/DDBJ databases">
        <authorList>
            <person name="Li J."/>
        </authorList>
    </citation>
    <scope>NUCLEOTIDE SEQUENCE [LARGE SCALE GENOMIC DNA]</scope>
    <source>
        <strain evidence="8 9">JCM 11654</strain>
    </source>
</reference>
<dbReference type="EMBL" id="RCUY01000001">
    <property type="protein sequence ID" value="RLP84823.1"/>
    <property type="molecule type" value="Genomic_DNA"/>
</dbReference>